<feature type="non-terminal residue" evidence="1">
    <location>
        <position position="1"/>
    </location>
</feature>
<name>A0A5J4PHJ0_9ZZZZ</name>
<comment type="caution">
    <text evidence="1">The sequence shown here is derived from an EMBL/GenBank/DDBJ whole genome shotgun (WGS) entry which is preliminary data.</text>
</comment>
<dbReference type="AlphaFoldDB" id="A0A5J4PHJ0"/>
<dbReference type="EMBL" id="SNRY01008554">
    <property type="protein sequence ID" value="KAA6308318.1"/>
    <property type="molecule type" value="Genomic_DNA"/>
</dbReference>
<accession>A0A5J4PHJ0</accession>
<evidence type="ECO:0000313" key="1">
    <source>
        <dbReference type="EMBL" id="KAA6308318.1"/>
    </source>
</evidence>
<reference evidence="1" key="1">
    <citation type="submission" date="2019-03" db="EMBL/GenBank/DDBJ databases">
        <title>Single cell metagenomics reveals metabolic interactions within the superorganism composed of flagellate Streblomastix strix and complex community of Bacteroidetes bacteria on its surface.</title>
        <authorList>
            <person name="Treitli S.C."/>
            <person name="Kolisko M."/>
            <person name="Husnik F."/>
            <person name="Keeling P."/>
            <person name="Hampl V."/>
        </authorList>
    </citation>
    <scope>NUCLEOTIDE SEQUENCE</scope>
    <source>
        <strain evidence="1">STM</strain>
    </source>
</reference>
<protein>
    <submittedName>
        <fullName evidence="1">Uncharacterized protein</fullName>
    </submittedName>
</protein>
<dbReference type="InterPro" id="IPR013783">
    <property type="entry name" value="Ig-like_fold"/>
</dbReference>
<organism evidence="1">
    <name type="scientific">termite gut metagenome</name>
    <dbReference type="NCBI Taxonomy" id="433724"/>
    <lineage>
        <taxon>unclassified sequences</taxon>
        <taxon>metagenomes</taxon>
        <taxon>organismal metagenomes</taxon>
    </lineage>
</organism>
<gene>
    <name evidence="1" type="ORF">EZS27_040001</name>
</gene>
<proteinExistence type="predicted"/>
<sequence length="153" mass="17906">VVDKLLKQEMTPAGELYRDNRPRFAFKPEYETVSKWKISGEPVLTYDVSERNEIQLHWKTNAHSEMINYFMVERSWDDQEFEEIERISPPAKQLYFEALMNADKIPSGSVYYRIQSVDFYGKKSQTSNTVSYTYLKNNNKRTTIGNLISPASS</sequence>
<dbReference type="Gene3D" id="2.60.40.10">
    <property type="entry name" value="Immunoglobulins"/>
    <property type="match status" value="1"/>
</dbReference>